<proteinExistence type="predicted"/>
<evidence type="ECO:0000313" key="5">
    <source>
        <dbReference type="Proteomes" id="UP000694561"/>
    </source>
</evidence>
<protein>
    <recommendedName>
        <fullName evidence="3">Cadherin N-terminal domain-containing protein</fullName>
    </recommendedName>
</protein>
<evidence type="ECO:0000313" key="4">
    <source>
        <dbReference type="Ensembl" id="ENSMMNP00015003275.1"/>
    </source>
</evidence>
<evidence type="ECO:0000256" key="2">
    <source>
        <dbReference type="SAM" id="SignalP"/>
    </source>
</evidence>
<dbReference type="Ensembl" id="ENSMMNT00015003616.1">
    <property type="protein sequence ID" value="ENSMMNP00015003275.1"/>
    <property type="gene ID" value="ENSMMNG00015002510.1"/>
</dbReference>
<evidence type="ECO:0000259" key="3">
    <source>
        <dbReference type="Pfam" id="PF08266"/>
    </source>
</evidence>
<keyword evidence="5" id="KW-1185">Reference proteome</keyword>
<dbReference type="Gene3D" id="2.60.40.60">
    <property type="entry name" value="Cadherins"/>
    <property type="match status" value="1"/>
</dbReference>
<organism evidence="4 5">
    <name type="scientific">Monodon monoceros</name>
    <name type="common">Narwhal</name>
    <name type="synonym">Ceratodon monodon</name>
    <dbReference type="NCBI Taxonomy" id="40151"/>
    <lineage>
        <taxon>Eukaryota</taxon>
        <taxon>Metazoa</taxon>
        <taxon>Chordata</taxon>
        <taxon>Craniata</taxon>
        <taxon>Vertebrata</taxon>
        <taxon>Euteleostomi</taxon>
        <taxon>Mammalia</taxon>
        <taxon>Eutheria</taxon>
        <taxon>Laurasiatheria</taxon>
        <taxon>Artiodactyla</taxon>
        <taxon>Whippomorpha</taxon>
        <taxon>Cetacea</taxon>
        <taxon>Odontoceti</taxon>
        <taxon>Monodontidae</taxon>
        <taxon>Monodon</taxon>
    </lineage>
</organism>
<feature type="signal peptide" evidence="2">
    <location>
        <begin position="1"/>
        <end position="27"/>
    </location>
</feature>
<feature type="chain" id="PRO_5034606844" description="Cadherin N-terminal domain-containing protein" evidence="2">
    <location>
        <begin position="28"/>
        <end position="86"/>
    </location>
</feature>
<dbReference type="GeneTree" id="ENSGT00940000164906"/>
<feature type="domain" description="Cadherin N-terminal" evidence="3">
    <location>
        <begin position="28"/>
        <end position="70"/>
    </location>
</feature>
<name>A0A8C6ALG0_MONMO</name>
<reference evidence="4" key="1">
    <citation type="submission" date="2025-08" db="UniProtKB">
        <authorList>
            <consortium name="Ensembl"/>
        </authorList>
    </citation>
    <scope>IDENTIFICATION</scope>
</reference>
<dbReference type="InterPro" id="IPR013164">
    <property type="entry name" value="Cadherin_N"/>
</dbReference>
<sequence length="86" mass="9392">MVALQRNGGGLALLYALLGTLCKTGCGQIRYSVPEELEKGSFVGNIAKDLELEPRELAERGVRIVSRGRTPSEYRKKILTVVLSCV</sequence>
<dbReference type="Proteomes" id="UP000694561">
    <property type="component" value="Unplaced"/>
</dbReference>
<dbReference type="AlphaFoldDB" id="A0A8C6ALG0"/>
<accession>A0A8C6ALG0</accession>
<dbReference type="Pfam" id="PF08266">
    <property type="entry name" value="Cadherin_2"/>
    <property type="match status" value="1"/>
</dbReference>
<reference evidence="4" key="2">
    <citation type="submission" date="2025-09" db="UniProtKB">
        <authorList>
            <consortium name="Ensembl"/>
        </authorList>
    </citation>
    <scope>IDENTIFICATION</scope>
</reference>
<evidence type="ECO:0000256" key="1">
    <source>
        <dbReference type="ARBA" id="ARBA00023180"/>
    </source>
</evidence>
<keyword evidence="1" id="KW-0325">Glycoprotein</keyword>
<keyword evidence="2" id="KW-0732">Signal</keyword>